<comment type="caution">
    <text evidence="16">The sequence shown here is derived from an EMBL/GenBank/DDBJ whole genome shotgun (WGS) entry which is preliminary data.</text>
</comment>
<dbReference type="PANTHER" id="PTHR31062">
    <property type="entry name" value="XYLOGLUCAN ENDOTRANSGLUCOSYLASE/HYDROLASE PROTEIN 8-RELATED"/>
    <property type="match status" value="1"/>
</dbReference>
<dbReference type="GO" id="GO:0042546">
    <property type="term" value="P:cell wall biogenesis"/>
    <property type="evidence" value="ECO:0007669"/>
    <property type="project" value="InterPro"/>
</dbReference>
<dbReference type="FunFam" id="2.60.120.200:FF:000025">
    <property type="entry name" value="Xyloglucan endotransglucosylase/hydrolase"/>
    <property type="match status" value="1"/>
</dbReference>
<proteinExistence type="predicted"/>
<evidence type="ECO:0000256" key="5">
    <source>
        <dbReference type="ARBA" id="ARBA00022523"/>
    </source>
</evidence>
<feature type="active site" description="Proton donor" evidence="13">
    <location>
        <position position="353"/>
    </location>
</feature>
<feature type="domain" description="GH16" evidence="15">
    <location>
        <begin position="25"/>
        <end position="226"/>
    </location>
</feature>
<keyword evidence="11" id="KW-0326">Glycosidase</keyword>
<keyword evidence="17" id="KW-1185">Reference proteome</keyword>
<evidence type="ECO:0000313" key="17">
    <source>
        <dbReference type="Proteomes" id="UP000583929"/>
    </source>
</evidence>
<evidence type="ECO:0000256" key="10">
    <source>
        <dbReference type="ARBA" id="ARBA00023157"/>
    </source>
</evidence>
<gene>
    <name evidence="16" type="ORF">G4B88_012955</name>
</gene>
<accession>A0A7J6FHT4</accession>
<dbReference type="InterPro" id="IPR000757">
    <property type="entry name" value="Beta-glucanase-like"/>
</dbReference>
<feature type="active site" description="Nucleophile" evidence="13">
    <location>
        <position position="349"/>
    </location>
</feature>
<dbReference type="GO" id="GO:0004553">
    <property type="term" value="F:hydrolase activity, hydrolyzing O-glycosyl compounds"/>
    <property type="evidence" value="ECO:0007669"/>
    <property type="project" value="InterPro"/>
</dbReference>
<dbReference type="InterPro" id="IPR010713">
    <property type="entry name" value="XET_C"/>
</dbReference>
<dbReference type="PROSITE" id="PS51762">
    <property type="entry name" value="GH16_2"/>
    <property type="match status" value="2"/>
</dbReference>
<evidence type="ECO:0000256" key="7">
    <source>
        <dbReference type="ARBA" id="ARBA00022679"/>
    </source>
</evidence>
<dbReference type="Proteomes" id="UP000583929">
    <property type="component" value="Unassembled WGS sequence"/>
</dbReference>
<keyword evidence="7" id="KW-0808">Transferase</keyword>
<evidence type="ECO:0000256" key="9">
    <source>
        <dbReference type="ARBA" id="ARBA00022801"/>
    </source>
</evidence>
<evidence type="ECO:0000259" key="15">
    <source>
        <dbReference type="PROSITE" id="PS51762"/>
    </source>
</evidence>
<evidence type="ECO:0000256" key="3">
    <source>
        <dbReference type="ARBA" id="ARBA00012152"/>
    </source>
</evidence>
<evidence type="ECO:0000256" key="11">
    <source>
        <dbReference type="ARBA" id="ARBA00023295"/>
    </source>
</evidence>
<keyword evidence="5" id="KW-0052">Apoplast</keyword>
<organism evidence="16 17">
    <name type="scientific">Cannabis sativa</name>
    <name type="common">Hemp</name>
    <name type="synonym">Marijuana</name>
    <dbReference type="NCBI Taxonomy" id="3483"/>
    <lineage>
        <taxon>Eukaryota</taxon>
        <taxon>Viridiplantae</taxon>
        <taxon>Streptophyta</taxon>
        <taxon>Embryophyta</taxon>
        <taxon>Tracheophyta</taxon>
        <taxon>Spermatophyta</taxon>
        <taxon>Magnoliopsida</taxon>
        <taxon>eudicotyledons</taxon>
        <taxon>Gunneridae</taxon>
        <taxon>Pentapetalae</taxon>
        <taxon>rosids</taxon>
        <taxon>fabids</taxon>
        <taxon>Rosales</taxon>
        <taxon>Cannabaceae</taxon>
        <taxon>Cannabis</taxon>
    </lineage>
</organism>
<dbReference type="GO" id="GO:0048046">
    <property type="term" value="C:apoplast"/>
    <property type="evidence" value="ECO:0007669"/>
    <property type="project" value="UniProtKB-SubCell"/>
</dbReference>
<dbReference type="InterPro" id="IPR016455">
    <property type="entry name" value="XTH"/>
</dbReference>
<dbReference type="InterPro" id="IPR044791">
    <property type="entry name" value="Beta-glucanase/XTH"/>
</dbReference>
<dbReference type="GO" id="GO:0010411">
    <property type="term" value="P:xyloglucan metabolic process"/>
    <property type="evidence" value="ECO:0007669"/>
    <property type="project" value="InterPro"/>
</dbReference>
<comment type="subcellular location">
    <subcellularLocation>
        <location evidence="1">Secreted</location>
        <location evidence="1">Cell wall</location>
    </subcellularLocation>
    <subcellularLocation>
        <location evidence="2">Secreted</location>
        <location evidence="2">Extracellular space</location>
        <location evidence="2">Apoplast</location>
    </subcellularLocation>
</comment>
<dbReference type="SUPFAM" id="SSF49899">
    <property type="entry name" value="Concanavalin A-like lectins/glucanases"/>
    <property type="match status" value="2"/>
</dbReference>
<reference evidence="16 17" key="1">
    <citation type="journal article" date="2020" name="bioRxiv">
        <title>Sequence and annotation of 42 cannabis genomes reveals extensive copy number variation in cannabinoid synthesis and pathogen resistance genes.</title>
        <authorList>
            <person name="Mckernan K.J."/>
            <person name="Helbert Y."/>
            <person name="Kane L.T."/>
            <person name="Ebling H."/>
            <person name="Zhang L."/>
            <person name="Liu B."/>
            <person name="Eaton Z."/>
            <person name="Mclaughlin S."/>
            <person name="Kingan S."/>
            <person name="Baybayan P."/>
            <person name="Concepcion G."/>
            <person name="Jordan M."/>
            <person name="Riva A."/>
            <person name="Barbazuk W."/>
            <person name="Harkins T."/>
        </authorList>
    </citation>
    <scope>NUCLEOTIDE SEQUENCE [LARGE SCALE GENOMIC DNA]</scope>
    <source>
        <strain evidence="17">cv. Jamaican Lion 4</strain>
        <tissue evidence="16">Leaf</tissue>
    </source>
</reference>
<dbReference type="EC" id="2.4.1.207" evidence="3"/>
<dbReference type="GO" id="GO:0016762">
    <property type="term" value="F:xyloglucan:xyloglucosyl transferase activity"/>
    <property type="evidence" value="ECO:0007669"/>
    <property type="project" value="UniProtKB-EC"/>
</dbReference>
<evidence type="ECO:0000256" key="2">
    <source>
        <dbReference type="ARBA" id="ARBA00004271"/>
    </source>
</evidence>
<feature type="chain" id="PRO_5029487977" description="xyloglucan:xyloglucosyl transferase" evidence="14">
    <location>
        <begin position="28"/>
        <end position="531"/>
    </location>
</feature>
<keyword evidence="8 14" id="KW-0732">Signal</keyword>
<evidence type="ECO:0000256" key="6">
    <source>
        <dbReference type="ARBA" id="ARBA00022525"/>
    </source>
</evidence>
<dbReference type="AlphaFoldDB" id="A0A7J6FHT4"/>
<evidence type="ECO:0000256" key="13">
    <source>
        <dbReference type="PIRSR" id="PIRSR608264-1"/>
    </source>
</evidence>
<evidence type="ECO:0000313" key="16">
    <source>
        <dbReference type="EMBL" id="KAF4370271.1"/>
    </source>
</evidence>
<dbReference type="Pfam" id="PF06955">
    <property type="entry name" value="XET_C"/>
    <property type="match status" value="1"/>
</dbReference>
<dbReference type="InterPro" id="IPR008264">
    <property type="entry name" value="Beta_glucanase"/>
</dbReference>
<dbReference type="PRINTS" id="PR00737">
    <property type="entry name" value="GLHYDRLASE16"/>
</dbReference>
<keyword evidence="4" id="KW-0134">Cell wall</keyword>
<keyword evidence="10" id="KW-1015">Disulfide bond</keyword>
<protein>
    <recommendedName>
        <fullName evidence="3">xyloglucan:xyloglucosyl transferase</fullName>
        <ecNumber evidence="3">2.4.1.207</ecNumber>
    </recommendedName>
</protein>
<dbReference type="EMBL" id="JAATIQ010000206">
    <property type="protein sequence ID" value="KAF4370271.1"/>
    <property type="molecule type" value="Genomic_DNA"/>
</dbReference>
<dbReference type="Gene3D" id="2.60.120.200">
    <property type="match status" value="2"/>
</dbReference>
<feature type="domain" description="GH16" evidence="15">
    <location>
        <begin position="219"/>
        <end position="462"/>
    </location>
</feature>
<evidence type="ECO:0000256" key="1">
    <source>
        <dbReference type="ARBA" id="ARBA00004191"/>
    </source>
</evidence>
<sequence>MMINSLLIITVLVSILFLIKIVDECEANNNTTFDNNYVITYGNDHFIQLNQGQEVQLTMDNTSGTGFVSKKGYGSGYFEMRIKTPQSQSPSIVTTFYLGNKCDESMSNCGHSELDFEFLSTEGPPYNLQTNVYSNDYGGREQQIHLWFDPSQDFHSYAILWNTHQIVIWEGTWASNGTGADWAKAPFQAHYQEFEINGCEYGTTDCSAANATFWWNKKQKWALNPRQQRSYDNVKAKYLYYDYCQEKGMLVLFVLLGLSSKGLLLVKSQKSDSNFDENYKITWGFDHVLSLNQGTQIQLSMDKSSGAGFASKQSYSSGFINLRIKLPDRDSAGVVTAFYLSSDGDKHDELDFEFLGNREGKAVTLQTNVFANGQGNREQRTLLWFDPSNDFHTYSILWNPYQIVFFVDDTPIRVFKNNTKKGVNYPTKPMKIQVSLWNGEDWATDGGKTKTNWAYAPFKAHFQGFHVDGCSSVNSDCNSENKYFWNTKKYQSLDSNQIRAYEKVRKNYMNYDYCSDRSRYPTPPPECLDKP</sequence>
<comment type="catalytic activity">
    <reaction evidence="12">
        <text>breaks a beta-(1-&gt;4) bond in the backbone of a xyloglucan and transfers the xyloglucanyl segment on to O-4 of the non-reducing terminal glucose residue of an acceptor, which can be a xyloglucan or an oligosaccharide of xyloglucan.</text>
        <dbReference type="EC" id="2.4.1.207"/>
    </reaction>
</comment>
<dbReference type="InterPro" id="IPR013320">
    <property type="entry name" value="ConA-like_dom_sf"/>
</dbReference>
<evidence type="ECO:0000256" key="14">
    <source>
        <dbReference type="SAM" id="SignalP"/>
    </source>
</evidence>
<keyword evidence="6" id="KW-0964">Secreted</keyword>
<dbReference type="Pfam" id="PF00722">
    <property type="entry name" value="Glyco_hydro_16"/>
    <property type="match status" value="2"/>
</dbReference>
<keyword evidence="9" id="KW-0378">Hydrolase</keyword>
<name>A0A7J6FHT4_CANSA</name>
<evidence type="ECO:0000256" key="12">
    <source>
        <dbReference type="ARBA" id="ARBA00034022"/>
    </source>
</evidence>
<evidence type="ECO:0000256" key="4">
    <source>
        <dbReference type="ARBA" id="ARBA00022512"/>
    </source>
</evidence>
<evidence type="ECO:0000256" key="8">
    <source>
        <dbReference type="ARBA" id="ARBA00022729"/>
    </source>
</evidence>
<feature type="signal peptide" evidence="14">
    <location>
        <begin position="1"/>
        <end position="27"/>
    </location>
</feature>
<dbReference type="CDD" id="cd02176">
    <property type="entry name" value="GH16_XET"/>
    <property type="match status" value="1"/>
</dbReference>